<protein>
    <recommendedName>
        <fullName evidence="1">FlgD/Vpr Ig-like domain-containing protein</fullName>
    </recommendedName>
</protein>
<dbReference type="InterPro" id="IPR026444">
    <property type="entry name" value="Secre_tail"/>
</dbReference>
<dbReference type="EMBL" id="GU474867">
    <property type="protein sequence ID" value="ADI17521.1"/>
    <property type="molecule type" value="Genomic_DNA"/>
</dbReference>
<dbReference type="SUPFAM" id="SSF49384">
    <property type="entry name" value="Carbohydrate-binding domain"/>
    <property type="match status" value="1"/>
</dbReference>
<dbReference type="InterPro" id="IPR008965">
    <property type="entry name" value="CBM2/CBM3_carb-bd_dom_sf"/>
</dbReference>
<dbReference type="CDD" id="cd08547">
    <property type="entry name" value="Type_II_cohesin"/>
    <property type="match status" value="1"/>
</dbReference>
<dbReference type="Pfam" id="PF13860">
    <property type="entry name" value="FlgD_ig"/>
    <property type="match status" value="1"/>
</dbReference>
<dbReference type="InterPro" id="IPR025965">
    <property type="entry name" value="FlgD/Vpr_Ig-like"/>
</dbReference>
<sequence>MGEEVVVNVDMADFVQMKGYGFTVAFDTEQIEFVRATTTNSLLGQGEFAAPRTIAQADGRVDIAAYGDMVTEGDLGLSLVFRTKTEIENTEIEVTGSQVSDGSLGVNAVALPAPVQIQTRPEAFALANNYPNPFNPATTIKYALPEASQVRLEVFNVVGQVVRTMVDAHQNAGRYVVQWDATNDNGVNLSSGIYFYRLQVEGNYLEVKKMLLLK</sequence>
<organism evidence="2">
    <name type="scientific">uncultured bacterium HF0130_06E03</name>
    <dbReference type="NCBI Taxonomy" id="710813"/>
    <lineage>
        <taxon>Bacteria</taxon>
        <taxon>environmental samples</taxon>
    </lineage>
</organism>
<accession>E0XSY0</accession>
<feature type="domain" description="FlgD/Vpr Ig-like" evidence="1">
    <location>
        <begin position="139"/>
        <end position="199"/>
    </location>
</feature>
<dbReference type="Gene3D" id="2.60.40.4070">
    <property type="match status" value="1"/>
</dbReference>
<evidence type="ECO:0000313" key="2">
    <source>
        <dbReference type="EMBL" id="ADI17521.1"/>
    </source>
</evidence>
<evidence type="ECO:0000259" key="1">
    <source>
        <dbReference type="Pfam" id="PF13860"/>
    </source>
</evidence>
<dbReference type="NCBIfam" id="TIGR04183">
    <property type="entry name" value="Por_Secre_tail"/>
    <property type="match status" value="1"/>
</dbReference>
<reference evidence="2" key="1">
    <citation type="journal article" date="2011" name="Environ. Microbiol.">
        <title>Time-series analyses of Monterey Bay coastal microbial picoplankton using a 'genome proxy' microarray.</title>
        <authorList>
            <person name="Rich V.I."/>
            <person name="Pham V.D."/>
            <person name="Eppley J."/>
            <person name="Shi Y."/>
            <person name="DeLong E.F."/>
        </authorList>
    </citation>
    <scope>NUCLEOTIDE SEQUENCE</scope>
</reference>
<name>E0XSY0_9BACT</name>
<dbReference type="GO" id="GO:0030246">
    <property type="term" value="F:carbohydrate binding"/>
    <property type="evidence" value="ECO:0007669"/>
    <property type="project" value="InterPro"/>
</dbReference>
<dbReference type="Gene3D" id="2.60.40.680">
    <property type="match status" value="1"/>
</dbReference>
<dbReference type="AlphaFoldDB" id="E0XSY0"/>
<proteinExistence type="predicted"/>